<organism evidence="1 2">
    <name type="scientific">Parachlamydia acanthamoebae</name>
    <dbReference type="NCBI Taxonomy" id="83552"/>
    <lineage>
        <taxon>Bacteria</taxon>
        <taxon>Pseudomonadati</taxon>
        <taxon>Chlamydiota</taxon>
        <taxon>Chlamydiia</taxon>
        <taxon>Parachlamydiales</taxon>
        <taxon>Parachlamydiaceae</taxon>
        <taxon>Parachlamydia</taxon>
    </lineage>
</organism>
<name>A0A0C1EIW0_9BACT</name>
<dbReference type="EMBL" id="JSAM01000113">
    <property type="protein sequence ID" value="KIA76534.1"/>
    <property type="molecule type" value="Genomic_DNA"/>
</dbReference>
<dbReference type="PATRIC" id="fig|83552.4.peg.2355"/>
<dbReference type="RefSeq" id="WP_013924095.1">
    <property type="nucleotide sequence ID" value="NZ_JSAM01000113.1"/>
</dbReference>
<comment type="caution">
    <text evidence="1">The sequence shown here is derived from an EMBL/GenBank/DDBJ whole genome shotgun (WGS) entry which is preliminary data.</text>
</comment>
<proteinExistence type="predicted"/>
<reference evidence="1 2" key="1">
    <citation type="journal article" date="2014" name="Mol. Biol. Evol.">
        <title>Massive expansion of Ubiquitination-related gene families within the Chlamydiae.</title>
        <authorList>
            <person name="Domman D."/>
            <person name="Collingro A."/>
            <person name="Lagkouvardos I."/>
            <person name="Gehre L."/>
            <person name="Weinmaier T."/>
            <person name="Rattei T."/>
            <person name="Subtil A."/>
            <person name="Horn M."/>
        </authorList>
    </citation>
    <scope>NUCLEOTIDE SEQUENCE [LARGE SCALE GENOMIC DNA]</scope>
    <source>
        <strain evidence="1 2">OEW1</strain>
    </source>
</reference>
<dbReference type="Proteomes" id="UP000031307">
    <property type="component" value="Unassembled WGS sequence"/>
</dbReference>
<protein>
    <submittedName>
        <fullName evidence="1">Uncharacterized protein</fullName>
    </submittedName>
</protein>
<sequence>MQEKANEKIDHIVAESVKPVLHNAAEECMTKASPCIRPVVKKCLLKKTPKCISPCVGLSYDTSYEQSFKSAKKSVHTGLDASADQFVKMSKNTVNKSIEEKPERMKAIFSFFFPEES</sequence>
<accession>A0A0C1EIW0</accession>
<evidence type="ECO:0000313" key="1">
    <source>
        <dbReference type="EMBL" id="KIA76534.1"/>
    </source>
</evidence>
<dbReference type="AlphaFoldDB" id="A0A0C1EIW0"/>
<gene>
    <name evidence="1" type="ORF">DB43_AC00040</name>
</gene>
<evidence type="ECO:0000313" key="2">
    <source>
        <dbReference type="Proteomes" id="UP000031307"/>
    </source>
</evidence>